<proteinExistence type="inferred from homology"/>
<feature type="active site" description="Charge relay system" evidence="5">
    <location>
        <position position="438"/>
    </location>
</feature>
<feature type="active site" description="Charge relay system" evidence="5">
    <location>
        <position position="263"/>
    </location>
</feature>
<feature type="region of interest" description="Disordered" evidence="7">
    <location>
        <begin position="200"/>
        <end position="233"/>
    </location>
</feature>
<comment type="similarity">
    <text evidence="1 5 6">Belongs to the peptidase S8 family.</text>
</comment>
<evidence type="ECO:0000256" key="4">
    <source>
        <dbReference type="ARBA" id="ARBA00022825"/>
    </source>
</evidence>
<dbReference type="InterPro" id="IPR023827">
    <property type="entry name" value="Peptidase_S8_Asp-AS"/>
</dbReference>
<sequence>MAPSRHGVPSSNSGPIRNAERSFGTGLRTEPEYGPVRDNGPGFTFLPVFHTGTQMTLESPRAPRTGARRAARIAVAAGLVAALGAAGPVPAFSADPGGEPAPAKSAAEKLGSDDAKLLAQAEAEGEKTVTVMVATTEGATEQAAETFDEVKGGIVGKRDDKLGYVRATVPTKQAKAAIKEASALSSVKGIDLLQEIKIDDPTPAGDRAKGAQTQDTAPGSYPAPGKNTPAKNPYNPSFETGAVDFVKENPKADGRGVTIGILDSGVDLGHPALQKTTTGERKIVDWVTATDPVVDEDETWRQMDNAVSGPTFTFDGKTWTAPAGSYAVEWFNESASIGGDANGDLNRDGDTTDRWGVLYDAAAGTVRVDLNGDSDFTNDVAMKPYKDGHQVGYFGTDNPATDVVERVPFVAEIRKDVVYNGDGDKADYVNIGIIEGSHGTHVAGITAANSLFGGKMNGAAPGAKLVSSRACTWSGGCTNVALTEGMIDLVTKRGVDIVNMSIGGLPPLNDGNNARATLYTRLIDEYGVQLVISAGNSGPGTNTIGDPSLADKVISVGATVSKETWAANYGSGVEKKYAMMPFSSRGPREDGGFTPTLSAPGAAINTTQTWIPGGPVAEAGYQLPAGYSMLQGTSMASPQAAGASALLLSAAKQRKIDLDPLTLRTALTSTANHIPGVKAHEEGAGLIDIVDAWDSIKDGATAHGYQVKAPVDTAIDEFLKTPGFGTGLYDREGGLKVGERKTYEIEITRTSGSSRPVEHELEFENNDGTFRILGDDEIRLPLNQPVKVKVQARAGSAGIHSAILELDDERTEGVDRQIMTTVVASAQLAKPSYAFKASGSVQRNSHKSYFVTVPEGAKTFEVALGGLKAGSQTRFISIHPYGVPVDPTGTPNCYPNYNNPANTCRPDLRSYANPQPGVWEIEVESRRTSPLLDNPYELTATALGVTFDPAVQTVAEAKIGTPAAVDWTVTNDYAPITGGKLAGGALGSSKQARPTIAHGADQQYRIEVPAGSERLDVSIGNTSDKGADLDLALYRIVNNAAQLVGQSADGDSEEAVSVAKPAAGTYIALVQGYAVPAGSTEFDYLDLYFAPSLGEVKVDASKPVDLAQGASAKVAAEIVVAGAAPEGRQFFGEVRVLNAKGTKAGSGSVRIEKVVP</sequence>
<dbReference type="GO" id="GO:0004252">
    <property type="term" value="F:serine-type endopeptidase activity"/>
    <property type="evidence" value="ECO:0007669"/>
    <property type="project" value="UniProtKB-UniRule"/>
</dbReference>
<dbReference type="Pfam" id="PF00082">
    <property type="entry name" value="Peptidase_S8"/>
    <property type="match status" value="1"/>
</dbReference>
<evidence type="ECO:0000256" key="7">
    <source>
        <dbReference type="SAM" id="MobiDB-lite"/>
    </source>
</evidence>
<dbReference type="InterPro" id="IPR036852">
    <property type="entry name" value="Peptidase_S8/S53_dom_sf"/>
</dbReference>
<feature type="domain" description="Peptidase C-terminal archaeal/bacterial" evidence="9">
    <location>
        <begin position="1004"/>
        <end position="1072"/>
    </location>
</feature>
<evidence type="ECO:0000256" key="6">
    <source>
        <dbReference type="RuleBase" id="RU003355"/>
    </source>
</evidence>
<evidence type="ECO:0000256" key="5">
    <source>
        <dbReference type="PROSITE-ProRule" id="PRU01240"/>
    </source>
</evidence>
<feature type="domain" description="Peptidase S8/S53" evidence="8">
    <location>
        <begin position="254"/>
        <end position="673"/>
    </location>
</feature>
<feature type="region of interest" description="Disordered" evidence="7">
    <location>
        <begin position="93"/>
        <end position="112"/>
    </location>
</feature>
<dbReference type="PANTHER" id="PTHR43806">
    <property type="entry name" value="PEPTIDASE S8"/>
    <property type="match status" value="1"/>
</dbReference>
<evidence type="ECO:0000259" key="9">
    <source>
        <dbReference type="Pfam" id="PF04151"/>
    </source>
</evidence>
<accession>A0A1G9GEB3</accession>
<dbReference type="AlphaFoldDB" id="A0A1G9GEB3"/>
<reference evidence="10 11" key="1">
    <citation type="submission" date="2016-10" db="EMBL/GenBank/DDBJ databases">
        <authorList>
            <person name="de Groot N.N."/>
        </authorList>
    </citation>
    <scope>NUCLEOTIDE SEQUENCE [LARGE SCALE GENOMIC DNA]</scope>
    <source>
        <strain evidence="10 11">CGMCC 4.5727</strain>
    </source>
</reference>
<dbReference type="Proteomes" id="UP000199155">
    <property type="component" value="Unassembled WGS sequence"/>
</dbReference>
<keyword evidence="3 5" id="KW-0378">Hydrolase</keyword>
<feature type="active site" description="Charge relay system" evidence="5">
    <location>
        <position position="634"/>
    </location>
</feature>
<evidence type="ECO:0000313" key="10">
    <source>
        <dbReference type="EMBL" id="SDK99000.1"/>
    </source>
</evidence>
<dbReference type="PANTHER" id="PTHR43806:SF11">
    <property type="entry name" value="CEREVISIN-RELATED"/>
    <property type="match status" value="1"/>
</dbReference>
<dbReference type="Gene3D" id="2.60.120.380">
    <property type="match status" value="1"/>
</dbReference>
<evidence type="ECO:0000259" key="8">
    <source>
        <dbReference type="Pfam" id="PF00082"/>
    </source>
</evidence>
<evidence type="ECO:0000313" key="11">
    <source>
        <dbReference type="Proteomes" id="UP000199155"/>
    </source>
</evidence>
<dbReference type="PROSITE" id="PS00136">
    <property type="entry name" value="SUBTILASE_ASP"/>
    <property type="match status" value="1"/>
</dbReference>
<evidence type="ECO:0000256" key="3">
    <source>
        <dbReference type="ARBA" id="ARBA00022801"/>
    </source>
</evidence>
<evidence type="ECO:0000256" key="2">
    <source>
        <dbReference type="ARBA" id="ARBA00022670"/>
    </source>
</evidence>
<dbReference type="PROSITE" id="PS00138">
    <property type="entry name" value="SUBTILASE_SER"/>
    <property type="match status" value="1"/>
</dbReference>
<protein>
    <submittedName>
        <fullName evidence="10">Pre-peptidase C-terminal domain-containing protein</fullName>
    </submittedName>
</protein>
<dbReference type="EMBL" id="FNFF01000015">
    <property type="protein sequence ID" value="SDK99000.1"/>
    <property type="molecule type" value="Genomic_DNA"/>
</dbReference>
<dbReference type="InterPro" id="IPR015500">
    <property type="entry name" value="Peptidase_S8_subtilisin-rel"/>
</dbReference>
<dbReference type="PROSITE" id="PS51892">
    <property type="entry name" value="SUBTILASE"/>
    <property type="match status" value="1"/>
</dbReference>
<name>A0A1G9GEB3_9ACTN</name>
<dbReference type="InterPro" id="IPR023828">
    <property type="entry name" value="Peptidase_S8_Ser-AS"/>
</dbReference>
<dbReference type="Pfam" id="PF04151">
    <property type="entry name" value="PPC"/>
    <property type="match status" value="1"/>
</dbReference>
<gene>
    <name evidence="10" type="ORF">SAMN05421806_115175</name>
</gene>
<evidence type="ECO:0000256" key="1">
    <source>
        <dbReference type="ARBA" id="ARBA00011073"/>
    </source>
</evidence>
<dbReference type="InterPro" id="IPR050131">
    <property type="entry name" value="Peptidase_S8_subtilisin-like"/>
</dbReference>
<keyword evidence="2 5" id="KW-0645">Protease</keyword>
<organism evidence="10 11">
    <name type="scientific">Streptomyces indicus</name>
    <dbReference type="NCBI Taxonomy" id="417292"/>
    <lineage>
        <taxon>Bacteria</taxon>
        <taxon>Bacillati</taxon>
        <taxon>Actinomycetota</taxon>
        <taxon>Actinomycetes</taxon>
        <taxon>Kitasatosporales</taxon>
        <taxon>Streptomycetaceae</taxon>
        <taxon>Streptomyces</taxon>
    </lineage>
</organism>
<dbReference type="STRING" id="417292.SAMN05421806_115175"/>
<feature type="region of interest" description="Disordered" evidence="7">
    <location>
        <begin position="1"/>
        <end position="42"/>
    </location>
</feature>
<dbReference type="InterPro" id="IPR000209">
    <property type="entry name" value="Peptidase_S8/S53_dom"/>
</dbReference>
<keyword evidence="11" id="KW-1185">Reference proteome</keyword>
<dbReference type="GO" id="GO:0006508">
    <property type="term" value="P:proteolysis"/>
    <property type="evidence" value="ECO:0007669"/>
    <property type="project" value="UniProtKB-KW"/>
</dbReference>
<keyword evidence="4 5" id="KW-0720">Serine protease</keyword>
<dbReference type="InterPro" id="IPR007280">
    <property type="entry name" value="Peptidase_C_arc/bac"/>
</dbReference>
<dbReference type="PRINTS" id="PR00723">
    <property type="entry name" value="SUBTILISIN"/>
</dbReference>
<dbReference type="Gene3D" id="3.40.50.200">
    <property type="entry name" value="Peptidase S8/S53 domain"/>
    <property type="match status" value="1"/>
</dbReference>
<dbReference type="SUPFAM" id="SSF52743">
    <property type="entry name" value="Subtilisin-like"/>
    <property type="match status" value="1"/>
</dbReference>